<sequence>MTLTSILPTLRASIPDPLSKDSWPAATRATVTDVLVAGVSLAHLATLCGTPCVHVAQASGAGPVGGRMGTAVVAAVTDVRVLGPSGLELVLDAEIDPLQARWAQARLIGRASSVRPVRAVVPGSRGPGSLTVPADLHVGDLLAIPCRGQIALRDVRPAPGGSERVG</sequence>
<gene>
    <name evidence="1" type="ORF">JOD49_003898</name>
</gene>
<accession>A0ABS2LLJ2</accession>
<keyword evidence="2" id="KW-1185">Reference proteome</keyword>
<dbReference type="RefSeq" id="WP_205308658.1">
    <property type="nucleotide sequence ID" value="NZ_BAAAVF010000001.1"/>
</dbReference>
<dbReference type="Proteomes" id="UP000698059">
    <property type="component" value="Unassembled WGS sequence"/>
</dbReference>
<proteinExistence type="predicted"/>
<comment type="caution">
    <text evidence="1">The sequence shown here is derived from an EMBL/GenBank/DDBJ whole genome shotgun (WGS) entry which is preliminary data.</text>
</comment>
<organism evidence="1 2">
    <name type="scientific">Oerskovia jenensis</name>
    <dbReference type="NCBI Taxonomy" id="162169"/>
    <lineage>
        <taxon>Bacteria</taxon>
        <taxon>Bacillati</taxon>
        <taxon>Actinomycetota</taxon>
        <taxon>Actinomycetes</taxon>
        <taxon>Micrococcales</taxon>
        <taxon>Cellulomonadaceae</taxon>
        <taxon>Oerskovia</taxon>
    </lineage>
</organism>
<evidence type="ECO:0000313" key="1">
    <source>
        <dbReference type="EMBL" id="MBM7480978.1"/>
    </source>
</evidence>
<dbReference type="EMBL" id="JAFBBO010000001">
    <property type="protein sequence ID" value="MBM7480978.1"/>
    <property type="molecule type" value="Genomic_DNA"/>
</dbReference>
<reference evidence="1 2" key="1">
    <citation type="submission" date="2021-01" db="EMBL/GenBank/DDBJ databases">
        <title>Sequencing the genomes of 1000 actinobacteria strains.</title>
        <authorList>
            <person name="Klenk H.-P."/>
        </authorList>
    </citation>
    <scope>NUCLEOTIDE SEQUENCE [LARGE SCALE GENOMIC DNA]</scope>
    <source>
        <strain evidence="1 2">DSM 46000</strain>
    </source>
</reference>
<name>A0ABS2LLJ2_9CELL</name>
<evidence type="ECO:0008006" key="3">
    <source>
        <dbReference type="Google" id="ProtNLM"/>
    </source>
</evidence>
<protein>
    <recommendedName>
        <fullName evidence="3">MoeA N-terminal and linker domain-containing protein</fullName>
    </recommendedName>
</protein>
<evidence type="ECO:0000313" key="2">
    <source>
        <dbReference type="Proteomes" id="UP000698059"/>
    </source>
</evidence>